<dbReference type="EMBL" id="EF121764">
    <property type="protein sequence ID" value="ABL77408.1"/>
    <property type="molecule type" value="Genomic_DNA"/>
</dbReference>
<dbReference type="GO" id="GO:0031640">
    <property type="term" value="P:killing of cells of another organism"/>
    <property type="evidence" value="ECO:0007669"/>
    <property type="project" value="UniProtKB-UniRule"/>
</dbReference>
<dbReference type="Pfam" id="PF02052">
    <property type="entry name" value="Gallidermin"/>
    <property type="match status" value="1"/>
</dbReference>
<reference evidence="7" key="1">
    <citation type="submission" date="2006-11" db="EMBL/GenBank/DDBJ databases">
        <title>The nisin-like antibiotics of either human or animal origin belong to the nisin U sub-type.</title>
        <authorList>
            <person name="Wirawan R.E."/>
            <person name="Ritika R."/>
            <person name="Heng N.C.K."/>
            <person name="Tagg J.R."/>
        </authorList>
    </citation>
    <scope>NUCLEOTIDE SEQUENCE</scope>
</reference>
<dbReference type="AlphaFoldDB" id="D2CGP0"/>
<evidence type="ECO:0000256" key="2">
    <source>
        <dbReference type="ARBA" id="ARBA00022529"/>
    </source>
</evidence>
<comment type="PTM">
    <text evidence="6">Maturation of lantibiotics involves the enzymatic conversion of Thr, and Ser into dehydrated AA and the formation of thioether bonds with cysteine. This is followed by membrane translocation and cleavage of the modified precursor.</text>
</comment>
<dbReference type="GO" id="GO:0005576">
    <property type="term" value="C:extracellular region"/>
    <property type="evidence" value="ECO:0007669"/>
    <property type="project" value="InterPro"/>
</dbReference>
<dbReference type="GO" id="GO:0005102">
    <property type="term" value="F:signaling receptor binding"/>
    <property type="evidence" value="ECO:0007669"/>
    <property type="project" value="UniProtKB-KW"/>
</dbReference>
<evidence type="ECO:0000256" key="4">
    <source>
        <dbReference type="ARBA" id="ARBA00023022"/>
    </source>
</evidence>
<protein>
    <recommendedName>
        <fullName evidence="6">Lantibiotic</fullName>
    </recommendedName>
</protein>
<dbReference type="PRINTS" id="PR00324">
    <property type="entry name" value="NISIN"/>
</dbReference>
<evidence type="ECO:0000256" key="3">
    <source>
        <dbReference type="ARBA" id="ARBA00022789"/>
    </source>
</evidence>
<proteinExistence type="inferred from homology"/>
<keyword evidence="3 6" id="KW-0425">Lantibiotic</keyword>
<dbReference type="InterPro" id="IPR006079">
    <property type="entry name" value="Lantibiotic_typ-A_Bacillales"/>
</dbReference>
<comment type="function">
    <text evidence="6">Lanthionine-containing peptide antibiotic (lantibiotic) active on Gram-positive bacteria. The bactericidal activity of lantibiotics is based on depolarization of energized bacterial cytoplasmic membranes, initiated by the formation of aqueous transmembrane pores.</text>
</comment>
<keyword evidence="2 6" id="KW-0929">Antimicrobial</keyword>
<evidence type="ECO:0000256" key="5">
    <source>
        <dbReference type="ARBA" id="ARBA00023048"/>
    </source>
</evidence>
<comment type="similarity">
    <text evidence="1 6">Belongs to the type A lantibiotic family.</text>
</comment>
<evidence type="ECO:0000256" key="6">
    <source>
        <dbReference type="RuleBase" id="RU362078"/>
    </source>
</evidence>
<name>D2CGP0_9STRE</name>
<dbReference type="NCBIfam" id="TIGR03731">
    <property type="entry name" value="lantibio_gallid"/>
    <property type="match status" value="1"/>
</dbReference>
<organism evidence="7">
    <name type="scientific">Streptococcus thoraltensis</name>
    <dbReference type="NCBI Taxonomy" id="55085"/>
    <lineage>
        <taxon>Bacteria</taxon>
        <taxon>Bacillati</taxon>
        <taxon>Bacillota</taxon>
        <taxon>Bacilli</taxon>
        <taxon>Lactobacillales</taxon>
        <taxon>Streptococcaceae</taxon>
        <taxon>Streptococcus</taxon>
    </lineage>
</organism>
<keyword evidence="4 6" id="KW-0044">Antibiotic</keyword>
<gene>
    <name evidence="7" type="primary">nsuA3</name>
</gene>
<accession>D2CGP0</accession>
<dbReference type="GO" id="GO:0042742">
    <property type="term" value="P:defense response to bacterium"/>
    <property type="evidence" value="ECO:0007669"/>
    <property type="project" value="UniProtKB-UniRule"/>
</dbReference>
<evidence type="ECO:0000313" key="7">
    <source>
        <dbReference type="EMBL" id="ABL77408.1"/>
    </source>
</evidence>
<sequence>MNNEDFNLDLITISKENNSGASPRITSKSLCTAGCKTGILMTCPLKTATCGCHFG</sequence>
<keyword evidence="5 6" id="KW-0078">Bacteriocin</keyword>
<dbReference type="SMR" id="D2CGP0"/>
<evidence type="ECO:0000256" key="1">
    <source>
        <dbReference type="ARBA" id="ARBA00009379"/>
    </source>
</evidence>